<dbReference type="PANTHER" id="PTHR33525:SF3">
    <property type="entry name" value="RIBONUCLEASE Y"/>
    <property type="match status" value="1"/>
</dbReference>
<dbReference type="EMBL" id="JAJNNZ010000008">
    <property type="protein sequence ID" value="MCJ2377435.1"/>
    <property type="molecule type" value="Genomic_DNA"/>
</dbReference>
<evidence type="ECO:0000313" key="3">
    <source>
        <dbReference type="Proteomes" id="UP001139488"/>
    </source>
</evidence>
<evidence type="ECO:0000313" key="2">
    <source>
        <dbReference type="EMBL" id="MCJ2377435.1"/>
    </source>
</evidence>
<protein>
    <submittedName>
        <fullName evidence="2">HDOD domain-containing protein</fullName>
    </submittedName>
</protein>
<dbReference type="SUPFAM" id="SSF109604">
    <property type="entry name" value="HD-domain/PDEase-like"/>
    <property type="match status" value="1"/>
</dbReference>
<dbReference type="Proteomes" id="UP001139488">
    <property type="component" value="Unassembled WGS sequence"/>
</dbReference>
<sequence>MNHLSFYWLPENEKLFIESLETEFAELVEQSISTGKITLPPIPEVVLKIQRLCTLEDTSVADVADCLVEDPGLAAIVIRVANSVVFNRRNITCNELTTAVSRLGIVRVRDIVTAQSIELLKNSVNLTPECQEVLVKSAAVSKELAATMVMVVKGFHEVAPDTYKHLEVEKALLVGLLADIGLFCLVNEYHLYLDKGNYLQPDLAMQIFHSRCPVTSKQVLKTWGFDSNFIEVASNKETSSERPEVSYLDIARVANHLLLFRRDDYEALEEHDVEINTDGAQVLYALSNLSDDEFKARTQDVISSTGLS</sequence>
<comment type="caution">
    <text evidence="2">The sequence shown here is derived from an EMBL/GenBank/DDBJ whole genome shotgun (WGS) entry which is preliminary data.</text>
</comment>
<organism evidence="2 3">
    <name type="scientific">Vibrio gelatinilyticus</name>
    <dbReference type="NCBI Taxonomy" id="2893468"/>
    <lineage>
        <taxon>Bacteria</taxon>
        <taxon>Pseudomonadati</taxon>
        <taxon>Pseudomonadota</taxon>
        <taxon>Gammaproteobacteria</taxon>
        <taxon>Vibrionales</taxon>
        <taxon>Vibrionaceae</taxon>
        <taxon>Vibrio</taxon>
    </lineage>
</organism>
<reference evidence="2" key="1">
    <citation type="submission" date="2021-11" db="EMBL/GenBank/DDBJ databases">
        <title>Vibrio ZSDE26 sp. nov. and Vibrio ZSDZ34 sp. nov., isolated from coastal seawater in Qingdao.</title>
        <authorList>
            <person name="Zhang P."/>
        </authorList>
    </citation>
    <scope>NUCLEOTIDE SEQUENCE</scope>
    <source>
        <strain evidence="2">ZSDZ34</strain>
    </source>
</reference>
<dbReference type="Gene3D" id="1.10.3210.10">
    <property type="entry name" value="Hypothetical protein af1432"/>
    <property type="match status" value="1"/>
</dbReference>
<evidence type="ECO:0000259" key="1">
    <source>
        <dbReference type="PROSITE" id="PS51833"/>
    </source>
</evidence>
<dbReference type="PROSITE" id="PS51833">
    <property type="entry name" value="HDOD"/>
    <property type="match status" value="1"/>
</dbReference>
<dbReference type="InterPro" id="IPR013976">
    <property type="entry name" value="HDOD"/>
</dbReference>
<name>A0A9X1WDJ8_9VIBR</name>
<gene>
    <name evidence="2" type="ORF">LNL84_11395</name>
</gene>
<accession>A0A9X1WDJ8</accession>
<proteinExistence type="predicted"/>
<feature type="domain" description="HDOD" evidence="1">
    <location>
        <begin position="39"/>
        <end position="239"/>
    </location>
</feature>
<dbReference type="RefSeq" id="WP_244357375.1">
    <property type="nucleotide sequence ID" value="NZ_JAJNNZ010000008.1"/>
</dbReference>
<keyword evidence="3" id="KW-1185">Reference proteome</keyword>
<dbReference type="AlphaFoldDB" id="A0A9X1WDJ8"/>
<dbReference type="PANTHER" id="PTHR33525">
    <property type="match status" value="1"/>
</dbReference>
<dbReference type="Pfam" id="PF08668">
    <property type="entry name" value="HDOD"/>
    <property type="match status" value="1"/>
</dbReference>
<dbReference type="InterPro" id="IPR052340">
    <property type="entry name" value="RNase_Y/CdgJ"/>
</dbReference>